<dbReference type="EMBL" id="AP025593">
    <property type="protein sequence ID" value="BDG16168.1"/>
    <property type="molecule type" value="Genomic_DNA"/>
</dbReference>
<protein>
    <submittedName>
        <fullName evidence="3">Uncharacterized protein</fullName>
    </submittedName>
</protein>
<dbReference type="OrthoDB" id="9928211at2"/>
<evidence type="ECO:0000256" key="1">
    <source>
        <dbReference type="SAM" id="MobiDB-lite"/>
    </source>
</evidence>
<feature type="chain" id="PRO_5009614468" evidence="2">
    <location>
        <begin position="21"/>
        <end position="95"/>
    </location>
</feature>
<reference evidence="4 6" key="3">
    <citation type="journal article" date="2022" name="Microbiol. Resour. Announc.">
        <title>Complete Genome Sequences of Thermus Strains Isolated from Senami Hot Spring in Japan.</title>
        <authorList>
            <person name="Miyazaki K."/>
        </authorList>
    </citation>
    <scope>NUCLEOTIDE SEQUENCE [LARGE SCALE GENOMIC DNA]</scope>
    <source>
        <strain evidence="4 6">SNM4-1</strain>
    </source>
</reference>
<dbReference type="EMBL" id="CP016312">
    <property type="protein sequence ID" value="APD08482.1"/>
    <property type="molecule type" value="Genomic_DNA"/>
</dbReference>
<keyword evidence="2" id="KW-0732">Signal</keyword>
<dbReference type="RefSeq" id="WP_071676341.1">
    <property type="nucleotide sequence ID" value="NZ_AP025593.1"/>
</dbReference>
<evidence type="ECO:0000313" key="4">
    <source>
        <dbReference type="EMBL" id="BDG16168.1"/>
    </source>
</evidence>
<dbReference type="STRING" id="56956.A0O31_00262"/>
<feature type="compositionally biased region" description="Pro residues" evidence="1">
    <location>
        <begin position="58"/>
        <end position="69"/>
    </location>
</feature>
<reference evidence="5" key="1">
    <citation type="submission" date="2016-06" db="EMBL/GenBank/DDBJ databases">
        <title>Whole genome sequencing of Thermus brockianus strain GE-1.</title>
        <authorList>
            <person name="Schaefers C."/>
            <person name="Blank S."/>
            <person name="Wiebusch S."/>
            <person name="Elleuche S."/>
            <person name="Antranikian G."/>
        </authorList>
    </citation>
    <scope>NUCLEOTIDE SEQUENCE [LARGE SCALE GENOMIC DNA]</scope>
    <source>
        <strain evidence="5">GE-1</strain>
    </source>
</reference>
<proteinExistence type="predicted"/>
<feature type="region of interest" description="Disordered" evidence="1">
    <location>
        <begin position="47"/>
        <end position="75"/>
    </location>
</feature>
<organism evidence="3 5">
    <name type="scientific">Thermus brockianus</name>
    <dbReference type="NCBI Taxonomy" id="56956"/>
    <lineage>
        <taxon>Bacteria</taxon>
        <taxon>Thermotogati</taxon>
        <taxon>Deinococcota</taxon>
        <taxon>Deinococci</taxon>
        <taxon>Thermales</taxon>
        <taxon>Thermaceae</taxon>
        <taxon>Thermus</taxon>
    </lineage>
</organism>
<dbReference type="KEGG" id="tbc:A0O31_00262"/>
<keyword evidence="6" id="KW-1185">Reference proteome</keyword>
<dbReference type="Proteomes" id="UP000831120">
    <property type="component" value="Chromosome"/>
</dbReference>
<reference evidence="3" key="2">
    <citation type="journal article" date="2017" name="Stand. Genomic Sci.">
        <title>Complete genome sequence of Thermus brockianus GE-1 reveals key enzymes of xylan/xylose metabolism.</title>
        <authorList>
            <person name="Schaefers C."/>
            <person name="Blank S."/>
            <person name="Wiebusch S."/>
            <person name="Elleuche S."/>
            <person name="Antranikian G."/>
        </authorList>
    </citation>
    <scope>NUCLEOTIDE SEQUENCE</scope>
    <source>
        <strain evidence="3">GE-1</strain>
    </source>
</reference>
<dbReference type="AlphaFoldDB" id="A0A1J0LR00"/>
<accession>A0A1J0LR00</accession>
<dbReference type="Proteomes" id="UP000182993">
    <property type="component" value="Chromosome"/>
</dbReference>
<evidence type="ECO:0000313" key="5">
    <source>
        <dbReference type="Proteomes" id="UP000182993"/>
    </source>
</evidence>
<sequence length="95" mass="10006" precursor="true">MRGLRLLAALSLLLPGFALSPSPGKGEVGLLAKGPIPVLKEDRGGGVAPPLWGNVSRPTPPRAPRPRGNPFPAVRKALPQPGLYLLYRKLQLEGG</sequence>
<name>A0A1J0LR00_THEBO</name>
<evidence type="ECO:0000313" key="6">
    <source>
        <dbReference type="Proteomes" id="UP000831120"/>
    </source>
</evidence>
<evidence type="ECO:0000256" key="2">
    <source>
        <dbReference type="SAM" id="SignalP"/>
    </source>
</evidence>
<evidence type="ECO:0000313" key="3">
    <source>
        <dbReference type="EMBL" id="APD08482.1"/>
    </source>
</evidence>
<feature type="signal peptide" evidence="2">
    <location>
        <begin position="1"/>
        <end position="20"/>
    </location>
</feature>
<gene>
    <name evidence="3" type="ORF">A0O31_00262</name>
    <name evidence="4" type="ORF">TbrSNM41_09020</name>
</gene>